<dbReference type="GO" id="GO:0008270">
    <property type="term" value="F:zinc ion binding"/>
    <property type="evidence" value="ECO:0007669"/>
    <property type="project" value="TreeGrafter"/>
</dbReference>
<dbReference type="Pfam" id="PF02811">
    <property type="entry name" value="PHP"/>
    <property type="match status" value="1"/>
</dbReference>
<dbReference type="InterPro" id="IPR050243">
    <property type="entry name" value="PHP_phosphatase"/>
</dbReference>
<organism evidence="2 3">
    <name type="scientific">Brachyspira suanatina</name>
    <dbReference type="NCBI Taxonomy" id="381802"/>
    <lineage>
        <taxon>Bacteria</taxon>
        <taxon>Pseudomonadati</taxon>
        <taxon>Spirochaetota</taxon>
        <taxon>Spirochaetia</taxon>
        <taxon>Brachyspirales</taxon>
        <taxon>Brachyspiraceae</taxon>
        <taxon>Brachyspira</taxon>
    </lineage>
</organism>
<name>A0A0G4K8A8_9SPIR</name>
<dbReference type="EMBL" id="CVLB01000001">
    <property type="protein sequence ID" value="CRF33612.1"/>
    <property type="molecule type" value="Genomic_DNA"/>
</dbReference>
<dbReference type="Gene3D" id="3.20.20.140">
    <property type="entry name" value="Metal-dependent hydrolases"/>
    <property type="match status" value="1"/>
</dbReference>
<dbReference type="InterPro" id="IPR004013">
    <property type="entry name" value="PHP_dom"/>
</dbReference>
<dbReference type="OrthoDB" id="9808747at2"/>
<dbReference type="AlphaFoldDB" id="A0A0G4K8A8"/>
<dbReference type="InterPro" id="IPR016195">
    <property type="entry name" value="Pol/histidinol_Pase-like"/>
</dbReference>
<dbReference type="NCBIfam" id="NF006702">
    <property type="entry name" value="PRK09248.1"/>
    <property type="match status" value="1"/>
</dbReference>
<dbReference type="PANTHER" id="PTHR36928:SF1">
    <property type="entry name" value="PHOSPHATASE YCDX-RELATED"/>
    <property type="match status" value="1"/>
</dbReference>
<evidence type="ECO:0000313" key="2">
    <source>
        <dbReference type="EMBL" id="CRF33612.1"/>
    </source>
</evidence>
<dbReference type="EC" id="3.1.3.-" evidence="2"/>
<evidence type="ECO:0000259" key="1">
    <source>
        <dbReference type="SMART" id="SM00481"/>
    </source>
</evidence>
<evidence type="ECO:0000313" key="3">
    <source>
        <dbReference type="Proteomes" id="UP000043763"/>
    </source>
</evidence>
<dbReference type="GO" id="GO:0042578">
    <property type="term" value="F:phosphoric ester hydrolase activity"/>
    <property type="evidence" value="ECO:0007669"/>
    <property type="project" value="TreeGrafter"/>
</dbReference>
<keyword evidence="3" id="KW-1185">Reference proteome</keyword>
<reference evidence="3" key="1">
    <citation type="submission" date="2015-04" db="EMBL/GenBank/DDBJ databases">
        <authorList>
            <person name="Mushtaq Mamoona"/>
        </authorList>
    </citation>
    <scope>NUCLEOTIDE SEQUENCE [LARGE SCALE GENOMIC DNA]</scope>
    <source>
        <strain evidence="3">AN4859/03</strain>
    </source>
</reference>
<sequence>MNIIADLHTHTLVSEHAYSTVDEMVNSAKEKGFLALAITDHGPASSDGAKSVHFKAMHGLPDYINGVRLLRGCEANIVDYSGKLDLSENVLEYLDFVVASYHEDAIGPLTVKDHTNGYAEVVKNANVDCLGHVGNPKFKFDIEYIVKLCKEHNKLIEINSSSFKVRKGSSPICREVALACKRYETNIVITSDAHSKYKVGDFKDAVELLLSIDFPADLILNTDYYKLMEYLGIEK</sequence>
<dbReference type="SMART" id="SM00481">
    <property type="entry name" value="POLIIIAc"/>
    <property type="match status" value="1"/>
</dbReference>
<gene>
    <name evidence="2" type="ORF">BRSU_1556</name>
</gene>
<protein>
    <submittedName>
        <fullName evidence="2">Probable phosphatase Cthe_0111</fullName>
        <ecNumber evidence="2">3.1.3.-</ecNumber>
    </submittedName>
</protein>
<dbReference type="Proteomes" id="UP000043763">
    <property type="component" value="Unassembled WGS sequence"/>
</dbReference>
<dbReference type="SUPFAM" id="SSF89550">
    <property type="entry name" value="PHP domain-like"/>
    <property type="match status" value="1"/>
</dbReference>
<proteinExistence type="predicted"/>
<dbReference type="RefSeq" id="WP_048594780.1">
    <property type="nucleotide sequence ID" value="NZ_CVLB01000001.1"/>
</dbReference>
<dbReference type="InterPro" id="IPR003141">
    <property type="entry name" value="Pol/His_phosphatase_N"/>
</dbReference>
<keyword evidence="2" id="KW-0378">Hydrolase</keyword>
<dbReference type="CDD" id="cd07437">
    <property type="entry name" value="PHP_HisPPase_Ycdx_like"/>
    <property type="match status" value="1"/>
</dbReference>
<dbReference type="GO" id="GO:0005829">
    <property type="term" value="C:cytosol"/>
    <property type="evidence" value="ECO:0007669"/>
    <property type="project" value="TreeGrafter"/>
</dbReference>
<accession>A0A0G4K8A8</accession>
<dbReference type="PANTHER" id="PTHR36928">
    <property type="entry name" value="PHOSPHATASE YCDX-RELATED"/>
    <property type="match status" value="1"/>
</dbReference>
<feature type="domain" description="Polymerase/histidinol phosphatase N-terminal" evidence="1">
    <location>
        <begin position="5"/>
        <end position="79"/>
    </location>
</feature>